<organism evidence="4 5">
    <name type="scientific">Solicola gregarius</name>
    <dbReference type="NCBI Taxonomy" id="2908642"/>
    <lineage>
        <taxon>Bacteria</taxon>
        <taxon>Bacillati</taxon>
        <taxon>Actinomycetota</taxon>
        <taxon>Actinomycetes</taxon>
        <taxon>Propionibacteriales</taxon>
        <taxon>Nocardioidaceae</taxon>
        <taxon>Solicola</taxon>
    </lineage>
</organism>
<dbReference type="InterPro" id="IPR025240">
    <property type="entry name" value="DUF4189"/>
</dbReference>
<reference evidence="4" key="1">
    <citation type="submission" date="2022-01" db="EMBL/GenBank/DDBJ databases">
        <title>Nocardioidaceae gen. sp. A5X3R13.</title>
        <authorList>
            <person name="Lopez Marin M.A."/>
            <person name="Uhlik O."/>
        </authorList>
    </citation>
    <scope>NUCLEOTIDE SEQUENCE</scope>
    <source>
        <strain evidence="4">A5X3R13</strain>
    </source>
</reference>
<keyword evidence="5" id="KW-1185">Reference proteome</keyword>
<feature type="region of interest" description="Disordered" evidence="1">
    <location>
        <begin position="29"/>
        <end position="52"/>
    </location>
</feature>
<keyword evidence="2" id="KW-0732">Signal</keyword>
<dbReference type="EMBL" id="CP094970">
    <property type="protein sequence ID" value="UYM05548.1"/>
    <property type="molecule type" value="Genomic_DNA"/>
</dbReference>
<feature type="domain" description="DUF4189" evidence="3">
    <location>
        <begin position="66"/>
        <end position="147"/>
    </location>
</feature>
<feature type="chain" id="PRO_5041410739" evidence="2">
    <location>
        <begin position="18"/>
        <end position="180"/>
    </location>
</feature>
<proteinExistence type="predicted"/>
<sequence length="180" mass="19509">MPSLGPMLRMLTTTAVAALLTVGLLSAGPAAARPAGTPTTTAASDGGPDRAGHAKCWRKHRRCFSAASIDTINGKSALAINKMTKKRAVRTAQRRCESKGSAAGCTKAGWVRNGWLAVAYRMVNGRARDWASGVRYGETAARKRARSRLVGPGRRKYWTWVGTDRSTRYRTGGQERFGQW</sequence>
<evidence type="ECO:0000259" key="3">
    <source>
        <dbReference type="Pfam" id="PF13827"/>
    </source>
</evidence>
<dbReference type="Proteomes" id="UP001164390">
    <property type="component" value="Chromosome"/>
</dbReference>
<accession>A0AA46YM86</accession>
<evidence type="ECO:0000256" key="2">
    <source>
        <dbReference type="SAM" id="SignalP"/>
    </source>
</evidence>
<feature type="compositionally biased region" description="Low complexity" evidence="1">
    <location>
        <begin position="29"/>
        <end position="46"/>
    </location>
</feature>
<evidence type="ECO:0000256" key="1">
    <source>
        <dbReference type="SAM" id="MobiDB-lite"/>
    </source>
</evidence>
<protein>
    <submittedName>
        <fullName evidence="4">DUF4189 domain-containing protein</fullName>
    </submittedName>
</protein>
<dbReference type="AlphaFoldDB" id="A0AA46YM86"/>
<evidence type="ECO:0000313" key="4">
    <source>
        <dbReference type="EMBL" id="UYM05548.1"/>
    </source>
</evidence>
<evidence type="ECO:0000313" key="5">
    <source>
        <dbReference type="Proteomes" id="UP001164390"/>
    </source>
</evidence>
<name>A0AA46YM86_9ACTN</name>
<dbReference type="KEGG" id="sgrg:L0C25_00220"/>
<gene>
    <name evidence="4" type="ORF">L0C25_00220</name>
</gene>
<feature type="signal peptide" evidence="2">
    <location>
        <begin position="1"/>
        <end position="17"/>
    </location>
</feature>
<dbReference type="RefSeq" id="WP_271634364.1">
    <property type="nucleotide sequence ID" value="NZ_CP094970.1"/>
</dbReference>
<dbReference type="Pfam" id="PF13827">
    <property type="entry name" value="DUF4189"/>
    <property type="match status" value="1"/>
</dbReference>